<dbReference type="PANTHER" id="PTHR45979:SF33">
    <property type="entry name" value="POLYNUCLEOTIDE ADENYLYLTRANSFERASE"/>
    <property type="match status" value="1"/>
</dbReference>
<evidence type="ECO:0000259" key="2">
    <source>
        <dbReference type="Pfam" id="PF22600"/>
    </source>
</evidence>
<proteinExistence type="predicted"/>
<dbReference type="Pfam" id="PF22600">
    <property type="entry name" value="MTPAP-like_central"/>
    <property type="match status" value="1"/>
</dbReference>
<evidence type="ECO:0000256" key="1">
    <source>
        <dbReference type="SAM" id="MobiDB-lite"/>
    </source>
</evidence>
<dbReference type="InterPro" id="IPR043519">
    <property type="entry name" value="NT_sf"/>
</dbReference>
<dbReference type="CDD" id="cd05402">
    <property type="entry name" value="NT_PAP_TUTase"/>
    <property type="match status" value="1"/>
</dbReference>
<accession>A0AAU9LVR0</accession>
<protein>
    <recommendedName>
        <fullName evidence="6">Polymerase nucleotidyl transferase domain-containing protein</fullName>
    </recommendedName>
</protein>
<dbReference type="Proteomes" id="UP001157418">
    <property type="component" value="Unassembled WGS sequence"/>
</dbReference>
<keyword evidence="5" id="KW-1185">Reference proteome</keyword>
<evidence type="ECO:0000313" key="5">
    <source>
        <dbReference type="Proteomes" id="UP001157418"/>
    </source>
</evidence>
<dbReference type="InterPro" id="IPR058920">
    <property type="entry name" value="PAP-OAS1-bd-rel"/>
</dbReference>
<dbReference type="SUPFAM" id="SSF81631">
    <property type="entry name" value="PAP/OAS1 substrate-binding domain"/>
    <property type="match status" value="1"/>
</dbReference>
<feature type="domain" description="Poly(A) RNA polymerase mitochondrial-like central palm" evidence="2">
    <location>
        <begin position="41"/>
        <end position="160"/>
    </location>
</feature>
<name>A0AAU9LVR0_9ASTR</name>
<dbReference type="InterPro" id="IPR054708">
    <property type="entry name" value="MTPAP-like_central"/>
</dbReference>
<dbReference type="InterPro" id="IPR058921">
    <property type="entry name" value="PAP/OAS1-rel"/>
</dbReference>
<reference evidence="4 5" key="1">
    <citation type="submission" date="2022-01" db="EMBL/GenBank/DDBJ databases">
        <authorList>
            <person name="Xiong W."/>
            <person name="Schranz E."/>
        </authorList>
    </citation>
    <scope>NUCLEOTIDE SEQUENCE [LARGE SCALE GENOMIC DNA]</scope>
</reference>
<evidence type="ECO:0000259" key="3">
    <source>
        <dbReference type="Pfam" id="PF26180"/>
    </source>
</evidence>
<dbReference type="Gene3D" id="3.30.460.10">
    <property type="entry name" value="Beta Polymerase, domain 2"/>
    <property type="match status" value="1"/>
</dbReference>
<dbReference type="EMBL" id="CAKMRJ010000113">
    <property type="protein sequence ID" value="CAH1418025.1"/>
    <property type="molecule type" value="Genomic_DNA"/>
</dbReference>
<dbReference type="PANTHER" id="PTHR45979">
    <property type="entry name" value="PAP/OAS1 SUBSTRATE-BINDING DOMAIN SUPERFAMILY"/>
    <property type="match status" value="1"/>
</dbReference>
<feature type="region of interest" description="Disordered" evidence="1">
    <location>
        <begin position="1"/>
        <end position="23"/>
    </location>
</feature>
<organism evidence="4 5">
    <name type="scientific">Lactuca virosa</name>
    <dbReference type="NCBI Taxonomy" id="75947"/>
    <lineage>
        <taxon>Eukaryota</taxon>
        <taxon>Viridiplantae</taxon>
        <taxon>Streptophyta</taxon>
        <taxon>Embryophyta</taxon>
        <taxon>Tracheophyta</taxon>
        <taxon>Spermatophyta</taxon>
        <taxon>Magnoliopsida</taxon>
        <taxon>eudicotyledons</taxon>
        <taxon>Gunneridae</taxon>
        <taxon>Pentapetalae</taxon>
        <taxon>asterids</taxon>
        <taxon>campanulids</taxon>
        <taxon>Asterales</taxon>
        <taxon>Asteraceae</taxon>
        <taxon>Cichorioideae</taxon>
        <taxon>Cichorieae</taxon>
        <taxon>Lactucinae</taxon>
        <taxon>Lactuca</taxon>
    </lineage>
</organism>
<comment type="caution">
    <text evidence="4">The sequence shown here is derived from an EMBL/GenBank/DDBJ whole genome shotgun (WGS) entry which is preliminary data.</text>
</comment>
<gene>
    <name evidence="4" type="ORF">LVIROSA_LOCUS5649</name>
</gene>
<dbReference type="Gene3D" id="1.10.1410.10">
    <property type="match status" value="1"/>
</dbReference>
<dbReference type="SUPFAM" id="SSF81301">
    <property type="entry name" value="Nucleotidyltransferase"/>
    <property type="match status" value="1"/>
</dbReference>
<feature type="domain" description="PAP/OAS1 substrate-binding-related" evidence="3">
    <location>
        <begin position="173"/>
        <end position="367"/>
    </location>
</feature>
<dbReference type="AlphaFoldDB" id="A0AAU9LVR0"/>
<dbReference type="Pfam" id="PF26180">
    <property type="entry name" value="PAP-OAS1"/>
    <property type="match status" value="1"/>
</dbReference>
<evidence type="ECO:0000313" key="4">
    <source>
        <dbReference type="EMBL" id="CAH1418025.1"/>
    </source>
</evidence>
<evidence type="ECO:0008006" key="6">
    <source>
        <dbReference type="Google" id="ProtNLM"/>
    </source>
</evidence>
<sequence length="379" mass="43382">MGDLAMEEDRPFSPSFAAPLSNPDPNSIRAETWVLAEDPVREVLNCIHPTLDSDEKRKDVIEYVQKLIRCNLRLEVFPYGSVPLKTYLPDGDIDLTVLSTPNLDENLPREVLRVLQEEEQNGNTEFILKDTQFIDAEVKLVKCLVQDIVIDISFNQLGGLCTLCFLEQVDRLVGKDHLFKRSIILIKAWCYYESRILGAHHGLISTYALETLVLYIFHVFNASLNSPTEVLYRFLDYYSKFDWDEYCISLDGPVSKSSMPDFSAAETPENQGTDVLLTGEFRKNCMDMFIVPSKGLETDQRAFTLKHLNIIDPLKENNNLGRSVHRGNYYRIRSAFRFGAKKLGRILESSSNMNIGDEIKKFFTNTLQRHKPKYGPAFT</sequence>